<dbReference type="EMBL" id="LGIA01000146">
    <property type="protein sequence ID" value="KOH45275.1"/>
    <property type="molecule type" value="Genomic_DNA"/>
</dbReference>
<dbReference type="AlphaFoldDB" id="A0A0L8V9X6"/>
<keyword evidence="2" id="KW-1185">Reference proteome</keyword>
<evidence type="ECO:0000313" key="2">
    <source>
        <dbReference type="Proteomes" id="UP000036958"/>
    </source>
</evidence>
<accession>A0A0L8V9X6</accession>
<dbReference type="STRING" id="1409788.NC99_18830"/>
<proteinExistence type="predicted"/>
<name>A0A0L8V9X6_9BACT</name>
<organism evidence="1 2">
    <name type="scientific">Sunxiuqinia dokdonensis</name>
    <dbReference type="NCBI Taxonomy" id="1409788"/>
    <lineage>
        <taxon>Bacteria</taxon>
        <taxon>Pseudomonadati</taxon>
        <taxon>Bacteroidota</taxon>
        <taxon>Bacteroidia</taxon>
        <taxon>Marinilabiliales</taxon>
        <taxon>Prolixibacteraceae</taxon>
        <taxon>Sunxiuqinia</taxon>
    </lineage>
</organism>
<protein>
    <submittedName>
        <fullName evidence="1">Uncharacterized protein</fullName>
    </submittedName>
</protein>
<reference evidence="2" key="1">
    <citation type="submission" date="2015-07" db="EMBL/GenBank/DDBJ databases">
        <title>Genome sequencing of Sunxiuqinia dokdonensis strain SK.</title>
        <authorList>
            <person name="Ahn S."/>
            <person name="Kim B.-C."/>
        </authorList>
    </citation>
    <scope>NUCLEOTIDE SEQUENCE [LARGE SCALE GENOMIC DNA]</scope>
    <source>
        <strain evidence="2">SK</strain>
    </source>
</reference>
<comment type="caution">
    <text evidence="1">The sequence shown here is derived from an EMBL/GenBank/DDBJ whole genome shotgun (WGS) entry which is preliminary data.</text>
</comment>
<gene>
    <name evidence="1" type="ORF">NC99_18830</name>
</gene>
<sequence length="85" mass="9645">MEFQLFRVKICKFVANKIEMKTIVINIEEGSNAKRILEAVRLLKGVENATIATDEELENISMLKALKAGRKTRKVSKEQVLNALK</sequence>
<evidence type="ECO:0000313" key="1">
    <source>
        <dbReference type="EMBL" id="KOH45275.1"/>
    </source>
</evidence>
<dbReference type="Proteomes" id="UP000036958">
    <property type="component" value="Unassembled WGS sequence"/>
</dbReference>